<reference evidence="2" key="1">
    <citation type="journal article" date="2017" name="Nat. Ecol. Evol.">
        <title>Genome expansion and lineage-specific genetic innovations in the forest pathogenic fungi Armillaria.</title>
        <authorList>
            <person name="Sipos G."/>
            <person name="Prasanna A.N."/>
            <person name="Walter M.C."/>
            <person name="O'Connor E."/>
            <person name="Balint B."/>
            <person name="Krizsan K."/>
            <person name="Kiss B."/>
            <person name="Hess J."/>
            <person name="Varga T."/>
            <person name="Slot J."/>
            <person name="Riley R."/>
            <person name="Boka B."/>
            <person name="Rigling D."/>
            <person name="Barry K."/>
            <person name="Lee J."/>
            <person name="Mihaltcheva S."/>
            <person name="LaButti K."/>
            <person name="Lipzen A."/>
            <person name="Waldron R."/>
            <person name="Moloney N.M."/>
            <person name="Sperisen C."/>
            <person name="Kredics L."/>
            <person name="Vagvoelgyi C."/>
            <person name="Patrignani A."/>
            <person name="Fitzpatrick D."/>
            <person name="Nagy I."/>
            <person name="Doyle S."/>
            <person name="Anderson J.B."/>
            <person name="Grigoriev I.V."/>
            <person name="Gueldener U."/>
            <person name="Muensterkoetter M."/>
            <person name="Nagy L.G."/>
        </authorList>
    </citation>
    <scope>NUCLEOTIDE SEQUENCE [LARGE SCALE GENOMIC DNA]</scope>
    <source>
        <strain evidence="2">Ar21-2</strain>
    </source>
</reference>
<accession>A0A2H3CLC8</accession>
<dbReference type="Proteomes" id="UP000217790">
    <property type="component" value="Unassembled WGS sequence"/>
</dbReference>
<gene>
    <name evidence="1" type="ORF">ARMGADRAFT_620549</name>
</gene>
<sequence length="95" mass="11147">MRTKYILDKADGNAAQVNGHSSWGSVWNIDTHEVVVQGFKTNVFCSTGGGPSQRLLRDIWRRWSWYQGWRRQHCPQPRARSCMLLSIRMMVRLLR</sequence>
<evidence type="ECO:0000313" key="2">
    <source>
        <dbReference type="Proteomes" id="UP000217790"/>
    </source>
</evidence>
<dbReference type="InParanoid" id="A0A2H3CLC8"/>
<proteinExistence type="predicted"/>
<protein>
    <submittedName>
        <fullName evidence="1">Uncharacterized protein</fullName>
    </submittedName>
</protein>
<keyword evidence="2" id="KW-1185">Reference proteome</keyword>
<name>A0A2H3CLC8_ARMGA</name>
<organism evidence="1 2">
    <name type="scientific">Armillaria gallica</name>
    <name type="common">Bulbous honey fungus</name>
    <name type="synonym">Armillaria bulbosa</name>
    <dbReference type="NCBI Taxonomy" id="47427"/>
    <lineage>
        <taxon>Eukaryota</taxon>
        <taxon>Fungi</taxon>
        <taxon>Dikarya</taxon>
        <taxon>Basidiomycota</taxon>
        <taxon>Agaricomycotina</taxon>
        <taxon>Agaricomycetes</taxon>
        <taxon>Agaricomycetidae</taxon>
        <taxon>Agaricales</taxon>
        <taxon>Marasmiineae</taxon>
        <taxon>Physalacriaceae</taxon>
        <taxon>Armillaria</taxon>
    </lineage>
</organism>
<dbReference type="OrthoDB" id="3011541at2759"/>
<dbReference type="EMBL" id="KZ293702">
    <property type="protein sequence ID" value="PBK83871.1"/>
    <property type="molecule type" value="Genomic_DNA"/>
</dbReference>
<evidence type="ECO:0000313" key="1">
    <source>
        <dbReference type="EMBL" id="PBK83871.1"/>
    </source>
</evidence>
<dbReference type="AlphaFoldDB" id="A0A2H3CLC8"/>
<dbReference type="STRING" id="47427.A0A2H3CLC8"/>